<keyword evidence="4 6" id="KW-0697">Rotamase</keyword>
<dbReference type="PANTHER" id="PTHR45625">
    <property type="entry name" value="PEPTIDYL-PROLYL CIS-TRANS ISOMERASE-RELATED"/>
    <property type="match status" value="1"/>
</dbReference>
<evidence type="ECO:0000256" key="1">
    <source>
        <dbReference type="ARBA" id="ARBA00000971"/>
    </source>
</evidence>
<dbReference type="Pfam" id="PF00160">
    <property type="entry name" value="Pro_isomerase"/>
    <property type="match status" value="1"/>
</dbReference>
<dbReference type="PROSITE" id="PS50072">
    <property type="entry name" value="CSA_PPIASE_2"/>
    <property type="match status" value="1"/>
</dbReference>
<comment type="catalytic activity">
    <reaction evidence="1 6">
        <text>[protein]-peptidylproline (omega=180) = [protein]-peptidylproline (omega=0)</text>
        <dbReference type="Rhea" id="RHEA:16237"/>
        <dbReference type="Rhea" id="RHEA-COMP:10747"/>
        <dbReference type="Rhea" id="RHEA-COMP:10748"/>
        <dbReference type="ChEBI" id="CHEBI:83833"/>
        <dbReference type="ChEBI" id="CHEBI:83834"/>
        <dbReference type="EC" id="5.2.1.8"/>
    </reaction>
</comment>
<evidence type="ECO:0000256" key="4">
    <source>
        <dbReference type="ARBA" id="ARBA00023110"/>
    </source>
</evidence>
<evidence type="ECO:0000256" key="5">
    <source>
        <dbReference type="ARBA" id="ARBA00023235"/>
    </source>
</evidence>
<keyword evidence="5 6" id="KW-0413">Isomerase</keyword>
<dbReference type="InterPro" id="IPR002130">
    <property type="entry name" value="Cyclophilin-type_PPIase_dom"/>
</dbReference>
<dbReference type="PROSITE" id="PS50059">
    <property type="entry name" value="FKBP_PPIASE"/>
    <property type="match status" value="1"/>
</dbReference>
<evidence type="ECO:0000256" key="3">
    <source>
        <dbReference type="ARBA" id="ARBA00013194"/>
    </source>
</evidence>
<dbReference type="InterPro" id="IPR020892">
    <property type="entry name" value="Cyclophilin-type_PPIase_CS"/>
</dbReference>
<evidence type="ECO:0000259" key="7">
    <source>
        <dbReference type="PROSITE" id="PS50059"/>
    </source>
</evidence>
<dbReference type="GO" id="GO:0003755">
    <property type="term" value="F:peptidyl-prolyl cis-trans isomerase activity"/>
    <property type="evidence" value="ECO:0007669"/>
    <property type="project" value="UniProtKB-KW"/>
</dbReference>
<dbReference type="Proteomes" id="UP000778951">
    <property type="component" value="Unassembled WGS sequence"/>
</dbReference>
<evidence type="ECO:0000256" key="2">
    <source>
        <dbReference type="ARBA" id="ARBA00007365"/>
    </source>
</evidence>
<comment type="similarity">
    <text evidence="2">Belongs to the cyclophilin-type PPIase family.</text>
</comment>
<sequence length="323" mass="35404">MDRDERIKTLNDGLYAVISTTRGDIWVELFYEQAPLTVVNFAGLAMGSLSKANKSGAFYDGLTFHRVIDNFMIQGGDPTASGSGGPGYRFADEIVEGLTFNRAGLLAMANAGAGTNGSQFFITHVPTPHLNGKHTIFGQVVADIDQQVVNAIKQNDRIETVTILRKGDKAQAFVIDQANFDAIDLDYKTKERATQEKANASMIAEIKKQYPNIQVSELGVYYIIEKAGSGERPNRGQVVSMHYDGVLFPSGSRFDSSYQRNEPIEVPAGDGYVIAGWDEMMLQMQVGEKRIVILPPELAYGAAGRPPVIPPSAWLQFTMERVS</sequence>
<dbReference type="PRINTS" id="PR00153">
    <property type="entry name" value="CSAPPISMRASE"/>
</dbReference>
<evidence type="ECO:0000313" key="10">
    <source>
        <dbReference type="Proteomes" id="UP000778951"/>
    </source>
</evidence>
<feature type="domain" description="PPIase FKBP-type" evidence="7">
    <location>
        <begin position="236"/>
        <end position="323"/>
    </location>
</feature>
<evidence type="ECO:0000313" key="9">
    <source>
        <dbReference type="EMBL" id="NIZ68656.1"/>
    </source>
</evidence>
<dbReference type="GO" id="GO:0006457">
    <property type="term" value="P:protein folding"/>
    <property type="evidence" value="ECO:0007669"/>
    <property type="project" value="InterPro"/>
</dbReference>
<dbReference type="AlphaFoldDB" id="A0A968GF24"/>
<dbReference type="InterPro" id="IPR001179">
    <property type="entry name" value="PPIase_FKBP_dom"/>
</dbReference>
<dbReference type="SUPFAM" id="SSF50891">
    <property type="entry name" value="Cyclophilin-like"/>
    <property type="match status" value="1"/>
</dbReference>
<dbReference type="PROSITE" id="PS00170">
    <property type="entry name" value="CSA_PPIASE_1"/>
    <property type="match status" value="1"/>
</dbReference>
<evidence type="ECO:0000256" key="6">
    <source>
        <dbReference type="PROSITE-ProRule" id="PRU00277"/>
    </source>
</evidence>
<organism evidence="9 10">
    <name type="scientific">Entomospira culicis</name>
    <dbReference type="NCBI Taxonomy" id="2719989"/>
    <lineage>
        <taxon>Bacteria</taxon>
        <taxon>Pseudomonadati</taxon>
        <taxon>Spirochaetota</taxon>
        <taxon>Spirochaetia</taxon>
        <taxon>Spirochaetales</taxon>
        <taxon>Spirochaetaceae</taxon>
        <taxon>Entomospira</taxon>
    </lineage>
</organism>
<feature type="domain" description="PPIase cyclophilin-type" evidence="8">
    <location>
        <begin position="23"/>
        <end position="180"/>
    </location>
</feature>
<dbReference type="Gene3D" id="3.10.50.40">
    <property type="match status" value="1"/>
</dbReference>
<proteinExistence type="inferred from homology"/>
<dbReference type="InterPro" id="IPR029000">
    <property type="entry name" value="Cyclophilin-like_dom_sf"/>
</dbReference>
<dbReference type="CDD" id="cd00317">
    <property type="entry name" value="cyclophilin"/>
    <property type="match status" value="1"/>
</dbReference>
<dbReference type="SUPFAM" id="SSF54534">
    <property type="entry name" value="FKBP-like"/>
    <property type="match status" value="1"/>
</dbReference>
<keyword evidence="10" id="KW-1185">Reference proteome</keyword>
<dbReference type="EC" id="5.2.1.8" evidence="3 6"/>
<dbReference type="InterPro" id="IPR046357">
    <property type="entry name" value="PPIase_dom_sf"/>
</dbReference>
<gene>
    <name evidence="9" type="ORF">HCT48_00260</name>
</gene>
<dbReference type="Pfam" id="PF00254">
    <property type="entry name" value="FKBP_C"/>
    <property type="match status" value="1"/>
</dbReference>
<comment type="caution">
    <text evidence="9">The sequence shown here is derived from an EMBL/GenBank/DDBJ whole genome shotgun (WGS) entry which is preliminary data.</text>
</comment>
<reference evidence="9" key="1">
    <citation type="submission" date="2020-03" db="EMBL/GenBank/DDBJ databases">
        <title>Spirochaetal bacteria isolated from arthropods constitute a novel genus Entomospira genus novum within the order Spirochaetales.</title>
        <authorList>
            <person name="Grana-Miraglia L."/>
            <person name="Sikutova S."/>
            <person name="Fingerle V."/>
            <person name="Sing A."/>
            <person name="Castillo-Ramirez S."/>
            <person name="Margos G."/>
            <person name="Rudolf I."/>
        </authorList>
    </citation>
    <scope>NUCLEOTIDE SEQUENCE</scope>
    <source>
        <strain evidence="9">BR149</strain>
    </source>
</reference>
<dbReference type="Gene3D" id="2.40.100.10">
    <property type="entry name" value="Cyclophilin-like"/>
    <property type="match status" value="1"/>
</dbReference>
<evidence type="ECO:0000259" key="8">
    <source>
        <dbReference type="PROSITE" id="PS50072"/>
    </source>
</evidence>
<dbReference type="InterPro" id="IPR044666">
    <property type="entry name" value="Cyclophilin_A-like"/>
</dbReference>
<dbReference type="EMBL" id="JAATLM010000001">
    <property type="protein sequence ID" value="NIZ68656.1"/>
    <property type="molecule type" value="Genomic_DNA"/>
</dbReference>
<dbReference type="PANTHER" id="PTHR45625:SF4">
    <property type="entry name" value="PEPTIDYLPROLYL ISOMERASE DOMAIN AND WD REPEAT-CONTAINING PROTEIN 1"/>
    <property type="match status" value="1"/>
</dbReference>
<name>A0A968GF24_9SPIO</name>
<accession>A0A968GF24</accession>
<protein>
    <recommendedName>
        <fullName evidence="3 6">peptidylprolyl isomerase</fullName>
        <ecNumber evidence="3 6">5.2.1.8</ecNumber>
    </recommendedName>
</protein>